<evidence type="ECO:0000256" key="2">
    <source>
        <dbReference type="SAM" id="Phobius"/>
    </source>
</evidence>
<keyword evidence="4" id="KW-0378">Hydrolase</keyword>
<protein>
    <submittedName>
        <fullName evidence="4">Membrane protease YdiL (CAAX protease family)</fullName>
    </submittedName>
</protein>
<dbReference type="EMBL" id="JACCBD010000001">
    <property type="protein sequence ID" value="NYD28033.1"/>
    <property type="molecule type" value="Genomic_DNA"/>
</dbReference>
<proteinExistence type="predicted"/>
<feature type="region of interest" description="Disordered" evidence="1">
    <location>
        <begin position="1"/>
        <end position="73"/>
    </location>
</feature>
<dbReference type="InterPro" id="IPR003675">
    <property type="entry name" value="Rce1/LyrA-like_dom"/>
</dbReference>
<feature type="transmembrane region" description="Helical" evidence="2">
    <location>
        <begin position="110"/>
        <end position="138"/>
    </location>
</feature>
<keyword evidence="2" id="KW-1133">Transmembrane helix</keyword>
<name>A0A852QZZ8_9MICO</name>
<dbReference type="Pfam" id="PF02517">
    <property type="entry name" value="Rce1-like"/>
    <property type="match status" value="1"/>
</dbReference>
<keyword evidence="2" id="KW-0812">Transmembrane</keyword>
<dbReference type="RefSeq" id="WP_185987765.1">
    <property type="nucleotide sequence ID" value="NZ_BAAALZ010000001.1"/>
</dbReference>
<dbReference type="GO" id="GO:0006508">
    <property type="term" value="P:proteolysis"/>
    <property type="evidence" value="ECO:0007669"/>
    <property type="project" value="UniProtKB-KW"/>
</dbReference>
<dbReference type="AlphaFoldDB" id="A0A852QZZ8"/>
<dbReference type="GO" id="GO:0004175">
    <property type="term" value="F:endopeptidase activity"/>
    <property type="evidence" value="ECO:0007669"/>
    <property type="project" value="UniProtKB-ARBA"/>
</dbReference>
<feature type="transmembrane region" description="Helical" evidence="2">
    <location>
        <begin position="366"/>
        <end position="388"/>
    </location>
</feature>
<feature type="compositionally biased region" description="Low complexity" evidence="1">
    <location>
        <begin position="59"/>
        <end position="73"/>
    </location>
</feature>
<feature type="transmembrane region" description="Helical" evidence="2">
    <location>
        <begin position="163"/>
        <end position="186"/>
    </location>
</feature>
<dbReference type="Proteomes" id="UP000586095">
    <property type="component" value="Unassembled WGS sequence"/>
</dbReference>
<evidence type="ECO:0000256" key="1">
    <source>
        <dbReference type="SAM" id="MobiDB-lite"/>
    </source>
</evidence>
<evidence type="ECO:0000313" key="5">
    <source>
        <dbReference type="Proteomes" id="UP000586095"/>
    </source>
</evidence>
<reference evidence="4 5" key="1">
    <citation type="submission" date="2020-07" db="EMBL/GenBank/DDBJ databases">
        <title>Sequencing the genomes of 1000 actinobacteria strains.</title>
        <authorList>
            <person name="Klenk H.-P."/>
        </authorList>
    </citation>
    <scope>NUCLEOTIDE SEQUENCE [LARGE SCALE GENOMIC DNA]</scope>
    <source>
        <strain evidence="4 5">DSM 17380</strain>
    </source>
</reference>
<comment type="caution">
    <text evidence="4">The sequence shown here is derived from an EMBL/GenBank/DDBJ whole genome shotgun (WGS) entry which is preliminary data.</text>
</comment>
<feature type="compositionally biased region" description="Low complexity" evidence="1">
    <location>
        <begin position="33"/>
        <end position="45"/>
    </location>
</feature>
<dbReference type="PANTHER" id="PTHR36435:SF1">
    <property type="entry name" value="CAAX AMINO TERMINAL PROTEASE FAMILY PROTEIN"/>
    <property type="match status" value="1"/>
</dbReference>
<feature type="transmembrane region" description="Helical" evidence="2">
    <location>
        <begin position="207"/>
        <end position="228"/>
    </location>
</feature>
<organism evidence="4 5">
    <name type="scientific">Leucobacter aridicollis</name>
    <dbReference type="NCBI Taxonomy" id="283878"/>
    <lineage>
        <taxon>Bacteria</taxon>
        <taxon>Bacillati</taxon>
        <taxon>Actinomycetota</taxon>
        <taxon>Actinomycetes</taxon>
        <taxon>Micrococcales</taxon>
        <taxon>Microbacteriaceae</taxon>
        <taxon>Leucobacter</taxon>
    </lineage>
</organism>
<feature type="transmembrane region" description="Helical" evidence="2">
    <location>
        <begin position="334"/>
        <end position="354"/>
    </location>
</feature>
<keyword evidence="4" id="KW-0645">Protease</keyword>
<evidence type="ECO:0000313" key="4">
    <source>
        <dbReference type="EMBL" id="NYD28033.1"/>
    </source>
</evidence>
<keyword evidence="5" id="KW-1185">Reference proteome</keyword>
<dbReference type="InterPro" id="IPR052710">
    <property type="entry name" value="CAAX_protease"/>
</dbReference>
<gene>
    <name evidence="4" type="ORF">BJ960_002836</name>
</gene>
<dbReference type="GO" id="GO:0080120">
    <property type="term" value="P:CAAX-box protein maturation"/>
    <property type="evidence" value="ECO:0007669"/>
    <property type="project" value="UniProtKB-ARBA"/>
</dbReference>
<feature type="domain" description="CAAX prenyl protease 2/Lysostaphin resistance protein A-like" evidence="3">
    <location>
        <begin position="257"/>
        <end position="344"/>
    </location>
</feature>
<feature type="transmembrane region" description="Helical" evidence="2">
    <location>
        <begin position="278"/>
        <end position="303"/>
    </location>
</feature>
<feature type="transmembrane region" description="Helical" evidence="2">
    <location>
        <begin position="309"/>
        <end position="327"/>
    </location>
</feature>
<feature type="transmembrane region" description="Helical" evidence="2">
    <location>
        <begin position="248"/>
        <end position="266"/>
    </location>
</feature>
<accession>A0A852QZZ8</accession>
<keyword evidence="2" id="KW-0472">Membrane</keyword>
<feature type="compositionally biased region" description="Pro residues" evidence="1">
    <location>
        <begin position="46"/>
        <end position="58"/>
    </location>
</feature>
<evidence type="ECO:0000259" key="3">
    <source>
        <dbReference type="Pfam" id="PF02517"/>
    </source>
</evidence>
<feature type="compositionally biased region" description="Pro residues" evidence="1">
    <location>
        <begin position="22"/>
        <end position="32"/>
    </location>
</feature>
<sequence>MTQPPPIDGHTPGTGGAEPQGGPTPNPAPVHPDVPVQHPQYAPYPEQTPHPAPVPPQGQTPYPQQQSAPAVAPQWAWAQQQPQFVEVETEPLEYHRLYRGAPRYAWWKPLVVLVLAASIYFAMNIAYSLALMPVLLAFDPDYVNDALFMQIAPILDTQHPLSILLNLGTVALMIPAVLLAMLALGIRPVGRVWSVAGRIRWGLLWRTTAAAVLAVIVMNGVGILFGMAMESVAASPATEPLAAEAPEFNGTAALISFILVLLLVPFQAAAEEVVFRGLFLQVLGSWMRSPWLAIGLSTFAFAAMHIYDIWGLVAVGLMGLTAAWLTWKTGGLEAAIAIHVINNIAAFGFMAAGLSGSTGQVESSGGIESVVGEIAGLALFVWLVVRIFTKHGYGRERIDRVWRAAPLASGGAGAA</sequence>
<dbReference type="PANTHER" id="PTHR36435">
    <property type="entry name" value="SLR1288 PROTEIN"/>
    <property type="match status" value="1"/>
</dbReference>